<dbReference type="Gene3D" id="1.10.10.10">
    <property type="entry name" value="Winged helix-like DNA-binding domain superfamily/Winged helix DNA-binding domain"/>
    <property type="match status" value="1"/>
</dbReference>
<keyword evidence="3" id="KW-1185">Reference proteome</keyword>
<dbReference type="AlphaFoldDB" id="A0A543ABG2"/>
<protein>
    <submittedName>
        <fullName evidence="2">MarR family protein</fullName>
    </submittedName>
</protein>
<reference evidence="2 3" key="1">
    <citation type="submission" date="2019-06" db="EMBL/GenBank/DDBJ databases">
        <title>Sequencing the genomes of 1000 actinobacteria strains.</title>
        <authorList>
            <person name="Klenk H.-P."/>
        </authorList>
    </citation>
    <scope>NUCLEOTIDE SEQUENCE [LARGE SCALE GENOMIC DNA]</scope>
    <source>
        <strain evidence="2 3">DSM 25218</strain>
    </source>
</reference>
<comment type="caution">
    <text evidence="2">The sequence shown here is derived from an EMBL/GenBank/DDBJ whole genome shotgun (WGS) entry which is preliminary data.</text>
</comment>
<evidence type="ECO:0000313" key="2">
    <source>
        <dbReference type="EMBL" id="TQL69942.1"/>
    </source>
</evidence>
<dbReference type="InterPro" id="IPR036388">
    <property type="entry name" value="WH-like_DNA-bd_sf"/>
</dbReference>
<organism evidence="2 3">
    <name type="scientific">Nocardioides albertanoniae</name>
    <dbReference type="NCBI Taxonomy" id="1175486"/>
    <lineage>
        <taxon>Bacteria</taxon>
        <taxon>Bacillati</taxon>
        <taxon>Actinomycetota</taxon>
        <taxon>Actinomycetes</taxon>
        <taxon>Propionibacteriales</taxon>
        <taxon>Nocardioidaceae</taxon>
        <taxon>Nocardioides</taxon>
    </lineage>
</organism>
<name>A0A543ABG2_9ACTN</name>
<dbReference type="InterPro" id="IPR036390">
    <property type="entry name" value="WH_DNA-bd_sf"/>
</dbReference>
<sequence length="231" mass="24936">MTFGQNEPTRQGLGLRIHKMEVIIHFVRNQAPVLAPLFRSEAQALLLSELLLPGEEMSMADLAERAGLPYPTVHREVARLLDAGLLVDRRVGRTRLIRGNEQSPLLAPTREILLTVTGPVVLLQEALDDIDGIERAFLFGSFAARAKGEPGPAPNDIDLMVIGTPDVRAVYRVCREVSDSVGRIVNPTIMSPEEAEEQTGFLEEVRASPVIEIYGGGPDGPAADPGTAEGG</sequence>
<dbReference type="SUPFAM" id="SSF46785">
    <property type="entry name" value="Winged helix' DNA-binding domain"/>
    <property type="match status" value="1"/>
</dbReference>
<dbReference type="SUPFAM" id="SSF81301">
    <property type="entry name" value="Nucleotidyltransferase"/>
    <property type="match status" value="1"/>
</dbReference>
<dbReference type="Pfam" id="PF12802">
    <property type="entry name" value="MarR_2"/>
    <property type="match status" value="1"/>
</dbReference>
<dbReference type="InterPro" id="IPR043519">
    <property type="entry name" value="NT_sf"/>
</dbReference>
<proteinExistence type="predicted"/>
<gene>
    <name evidence="2" type="ORF">FB381_3865</name>
</gene>
<dbReference type="GO" id="GO:0003700">
    <property type="term" value="F:DNA-binding transcription factor activity"/>
    <property type="evidence" value="ECO:0007669"/>
    <property type="project" value="InterPro"/>
</dbReference>
<dbReference type="CDD" id="cd00090">
    <property type="entry name" value="HTH_ARSR"/>
    <property type="match status" value="1"/>
</dbReference>
<accession>A0A543ABG2</accession>
<evidence type="ECO:0000259" key="1">
    <source>
        <dbReference type="Pfam" id="PF12802"/>
    </source>
</evidence>
<dbReference type="CDD" id="cd05403">
    <property type="entry name" value="NT_KNTase_like"/>
    <property type="match status" value="1"/>
</dbReference>
<dbReference type="Proteomes" id="UP000320209">
    <property type="component" value="Unassembled WGS sequence"/>
</dbReference>
<evidence type="ECO:0000313" key="3">
    <source>
        <dbReference type="Proteomes" id="UP000320209"/>
    </source>
</evidence>
<dbReference type="InterPro" id="IPR000835">
    <property type="entry name" value="HTH_MarR-typ"/>
</dbReference>
<dbReference type="Gene3D" id="3.30.460.10">
    <property type="entry name" value="Beta Polymerase, domain 2"/>
    <property type="match status" value="1"/>
</dbReference>
<dbReference type="InterPro" id="IPR011991">
    <property type="entry name" value="ArsR-like_HTH"/>
</dbReference>
<dbReference type="EMBL" id="VFOV01000001">
    <property type="protein sequence ID" value="TQL69942.1"/>
    <property type="molecule type" value="Genomic_DNA"/>
</dbReference>
<feature type="domain" description="HTH marR-type" evidence="1">
    <location>
        <begin position="42"/>
        <end position="90"/>
    </location>
</feature>